<dbReference type="GO" id="GO:0030428">
    <property type="term" value="C:cell septum"/>
    <property type="evidence" value="ECO:0007669"/>
    <property type="project" value="TreeGrafter"/>
</dbReference>
<organism evidence="12 13">
    <name type="scientific">Methylogaea oryzae</name>
    <dbReference type="NCBI Taxonomy" id="1295382"/>
    <lineage>
        <taxon>Bacteria</taxon>
        <taxon>Pseudomonadati</taxon>
        <taxon>Pseudomonadota</taxon>
        <taxon>Gammaproteobacteria</taxon>
        <taxon>Methylococcales</taxon>
        <taxon>Methylococcaceae</taxon>
        <taxon>Methylogaea</taxon>
    </lineage>
</organism>
<evidence type="ECO:0000256" key="9">
    <source>
        <dbReference type="ARBA" id="ARBA00024910"/>
    </source>
</evidence>
<dbReference type="KEGG" id="moz:MoryE10_32490"/>
<dbReference type="RefSeq" id="WP_054774008.1">
    <property type="nucleotide sequence ID" value="NZ_AP019782.1"/>
</dbReference>
<comment type="subunit">
    <text evidence="10">Homodimer. Interacts with FtsZ.</text>
</comment>
<evidence type="ECO:0000256" key="10">
    <source>
        <dbReference type="ARBA" id="ARBA00026068"/>
    </source>
</evidence>
<sequence length="106" mass="11795">MSEAKPVKVIILGKEFHIACREEERDDLMTAALHLDEKMRHIRSNSQIGSFDRIAVMAALNIAHELVQAQSQNPPPPQNNRAITERVVAMQERIDAALAAATPDDK</sequence>
<name>A0A8D5AIL0_9GAMM</name>
<keyword evidence="6" id="KW-0175">Coiled coil</keyword>
<dbReference type="GO" id="GO:0005829">
    <property type="term" value="C:cytosol"/>
    <property type="evidence" value="ECO:0007669"/>
    <property type="project" value="TreeGrafter"/>
</dbReference>
<evidence type="ECO:0000256" key="4">
    <source>
        <dbReference type="ARBA" id="ARBA00022490"/>
    </source>
</evidence>
<dbReference type="SUPFAM" id="SSF102829">
    <property type="entry name" value="Cell division protein ZapA-like"/>
    <property type="match status" value="1"/>
</dbReference>
<dbReference type="InterPro" id="IPR036192">
    <property type="entry name" value="Cell_div_ZapA-like_sf"/>
</dbReference>
<dbReference type="InterPro" id="IPR042233">
    <property type="entry name" value="Cell_div_ZapA_N"/>
</dbReference>
<comment type="function">
    <text evidence="9">Activator of cell division through the inhibition of FtsZ GTPase activity, therefore promoting FtsZ assembly into bundles of protofilaments necessary for the formation of the division Z ring. It is recruited early at mid-cell but it is not essential for cell division.</text>
</comment>
<dbReference type="GO" id="GO:0043093">
    <property type="term" value="P:FtsZ-dependent cytokinesis"/>
    <property type="evidence" value="ECO:0007669"/>
    <property type="project" value="TreeGrafter"/>
</dbReference>
<protein>
    <recommendedName>
        <fullName evidence="3">Cell division protein ZapA</fullName>
    </recommendedName>
    <alternativeName>
        <fullName evidence="11">Z ring-associated protein ZapA</fullName>
    </alternativeName>
</protein>
<dbReference type="PANTHER" id="PTHR34981:SF1">
    <property type="entry name" value="CELL DIVISION PROTEIN ZAPA"/>
    <property type="match status" value="1"/>
</dbReference>
<keyword evidence="5 12" id="KW-0132">Cell division</keyword>
<dbReference type="Gene3D" id="3.30.160.880">
    <property type="entry name" value="Cell division protein ZapA protomer, N-terminal domain"/>
    <property type="match status" value="1"/>
</dbReference>
<gene>
    <name evidence="12" type="ORF">MoryE10_32490</name>
</gene>
<comment type="subcellular location">
    <subcellularLocation>
        <location evidence="1">Cytoplasm</location>
    </subcellularLocation>
</comment>
<dbReference type="Pfam" id="PF05164">
    <property type="entry name" value="ZapA"/>
    <property type="match status" value="1"/>
</dbReference>
<evidence type="ECO:0000256" key="5">
    <source>
        <dbReference type="ARBA" id="ARBA00022618"/>
    </source>
</evidence>
<evidence type="ECO:0000313" key="12">
    <source>
        <dbReference type="EMBL" id="BBL72643.1"/>
    </source>
</evidence>
<dbReference type="PANTHER" id="PTHR34981">
    <property type="entry name" value="CELL DIVISION PROTEIN ZAPA"/>
    <property type="match status" value="1"/>
</dbReference>
<dbReference type="AlphaFoldDB" id="A0A8D5AIL0"/>
<keyword evidence="4" id="KW-0963">Cytoplasm</keyword>
<keyword evidence="13" id="KW-1185">Reference proteome</keyword>
<dbReference type="GO" id="GO:0000921">
    <property type="term" value="P:septin ring assembly"/>
    <property type="evidence" value="ECO:0007669"/>
    <property type="project" value="TreeGrafter"/>
</dbReference>
<dbReference type="GO" id="GO:0032153">
    <property type="term" value="C:cell division site"/>
    <property type="evidence" value="ECO:0007669"/>
    <property type="project" value="TreeGrafter"/>
</dbReference>
<dbReference type="Proteomes" id="UP000824988">
    <property type="component" value="Chromosome"/>
</dbReference>
<evidence type="ECO:0000256" key="3">
    <source>
        <dbReference type="ARBA" id="ARBA00015195"/>
    </source>
</evidence>
<proteinExistence type="inferred from homology"/>
<keyword evidence="7" id="KW-0717">Septation</keyword>
<keyword evidence="8" id="KW-0131">Cell cycle</keyword>
<accession>A0A8D5AIL0</accession>
<evidence type="ECO:0000256" key="6">
    <source>
        <dbReference type="ARBA" id="ARBA00023054"/>
    </source>
</evidence>
<dbReference type="EMBL" id="AP019782">
    <property type="protein sequence ID" value="BBL72643.1"/>
    <property type="molecule type" value="Genomic_DNA"/>
</dbReference>
<evidence type="ECO:0000256" key="2">
    <source>
        <dbReference type="ARBA" id="ARBA00010074"/>
    </source>
</evidence>
<evidence type="ECO:0000256" key="7">
    <source>
        <dbReference type="ARBA" id="ARBA00023210"/>
    </source>
</evidence>
<comment type="similarity">
    <text evidence="2">Belongs to the ZapA family. Type 1 subfamily.</text>
</comment>
<dbReference type="Gene3D" id="1.20.5.50">
    <property type="match status" value="1"/>
</dbReference>
<evidence type="ECO:0000256" key="1">
    <source>
        <dbReference type="ARBA" id="ARBA00004496"/>
    </source>
</evidence>
<evidence type="ECO:0000256" key="11">
    <source>
        <dbReference type="ARBA" id="ARBA00033158"/>
    </source>
</evidence>
<evidence type="ECO:0000313" key="13">
    <source>
        <dbReference type="Proteomes" id="UP000824988"/>
    </source>
</evidence>
<reference evidence="12" key="1">
    <citation type="submission" date="2019-06" db="EMBL/GenBank/DDBJ databases">
        <title>Complete genome sequence of Methylogaea oryzae strain JCM16910.</title>
        <authorList>
            <person name="Asakawa S."/>
        </authorList>
    </citation>
    <scope>NUCLEOTIDE SEQUENCE</scope>
    <source>
        <strain evidence="12">E10</strain>
    </source>
</reference>
<dbReference type="GO" id="GO:0000917">
    <property type="term" value="P:division septum assembly"/>
    <property type="evidence" value="ECO:0007669"/>
    <property type="project" value="UniProtKB-KW"/>
</dbReference>
<dbReference type="InterPro" id="IPR007838">
    <property type="entry name" value="Cell_div_ZapA-like"/>
</dbReference>
<evidence type="ECO:0000256" key="8">
    <source>
        <dbReference type="ARBA" id="ARBA00023306"/>
    </source>
</evidence>